<reference evidence="7" key="1">
    <citation type="submission" date="2023-06" db="EMBL/GenBank/DDBJ databases">
        <title>Genome-scale phylogeny and comparative genomics of the fungal order Sordariales.</title>
        <authorList>
            <consortium name="Lawrence Berkeley National Laboratory"/>
            <person name="Hensen N."/>
            <person name="Bonometti L."/>
            <person name="Westerberg I."/>
            <person name="Brannstrom I.O."/>
            <person name="Guillou S."/>
            <person name="Cros-Aarteil S."/>
            <person name="Calhoun S."/>
            <person name="Haridas S."/>
            <person name="Kuo A."/>
            <person name="Mondo S."/>
            <person name="Pangilinan J."/>
            <person name="Riley R."/>
            <person name="Labutti K."/>
            <person name="Andreopoulos B."/>
            <person name="Lipzen A."/>
            <person name="Chen C."/>
            <person name="Yanf M."/>
            <person name="Daum C."/>
            <person name="Ng V."/>
            <person name="Clum A."/>
            <person name="Steindorff A."/>
            <person name="Ohm R."/>
            <person name="Martin F."/>
            <person name="Silar P."/>
            <person name="Natvig D."/>
            <person name="Lalanne C."/>
            <person name="Gautier V."/>
            <person name="Ament-Velasquez S.L."/>
            <person name="Kruys A."/>
            <person name="Hutchinson M.I."/>
            <person name="Powell A.J."/>
            <person name="Barry K."/>
            <person name="Miller A.N."/>
            <person name="Grigoriev I.V."/>
            <person name="Debuchy R."/>
            <person name="Gladieux P."/>
            <person name="Thoren M.H."/>
            <person name="Johannesson H."/>
        </authorList>
    </citation>
    <scope>NUCLEOTIDE SEQUENCE</scope>
    <source>
        <strain evidence="7">SMH2532-1</strain>
    </source>
</reference>
<evidence type="ECO:0000256" key="2">
    <source>
        <dbReference type="ARBA" id="ARBA00009759"/>
    </source>
</evidence>
<feature type="binding site" evidence="6">
    <location>
        <position position="142"/>
    </location>
    <ligand>
        <name>Mg(2+)</name>
        <dbReference type="ChEBI" id="CHEBI:18420"/>
        <label>1</label>
        <note>catalytic</note>
    </ligand>
</feature>
<dbReference type="AlphaFoldDB" id="A0AA39YBQ1"/>
<dbReference type="GO" id="GO:0008441">
    <property type="term" value="F:3'(2'),5'-bisphosphate nucleotidase activity"/>
    <property type="evidence" value="ECO:0007669"/>
    <property type="project" value="TreeGrafter"/>
</dbReference>
<feature type="binding site" evidence="6">
    <location>
        <position position="140"/>
    </location>
    <ligand>
        <name>Mg(2+)</name>
        <dbReference type="ChEBI" id="CHEBI:18420"/>
        <label>1</label>
        <note>catalytic</note>
    </ligand>
</feature>
<dbReference type="PANTHER" id="PTHR43200">
    <property type="entry name" value="PHOSPHATASE"/>
    <property type="match status" value="1"/>
</dbReference>
<comment type="cofactor">
    <cofactor evidence="1 6">
        <name>Mg(2+)</name>
        <dbReference type="ChEBI" id="CHEBI:18420"/>
    </cofactor>
</comment>
<evidence type="ECO:0000256" key="5">
    <source>
        <dbReference type="ARBA" id="ARBA00022842"/>
    </source>
</evidence>
<sequence length="373" mass="40316">MTVKPYRAERLIAELAVQRVSVLTRRVLSTALNRRRNSQITKTDASPVTVADFAVQALLISAIHAAFPSDSFVGEEDATELRADPDLARQVWDLVSTTHLSDPECEALLATPRDIPHMCDIIDLGGRGAGGRTGRFWALDPIDGTASFIKNQQYAVSLALVEDGREVLGVLGCPNLLLATEGRARVRETCVDEAGLGLMLSAARGQGAQVRRMGMLGLETPTRIDRRAKAAAAVELKDLHFIDSSLSAATLSEKVRELAEAAGAAYPGTEIYSSHMRYAALILGGRDHVQVRFPATRRPPWCLWDHVGAQLIYTESGAGKITDLRGRPVDFGMGRDLIGNYGLIAADESVHGRILGLVTEMLEKDGDVSPVEP</sequence>
<keyword evidence="3 6" id="KW-0479">Metal-binding</keyword>
<evidence type="ECO:0000256" key="4">
    <source>
        <dbReference type="ARBA" id="ARBA00022801"/>
    </source>
</evidence>
<feature type="binding site" evidence="6">
    <location>
        <position position="143"/>
    </location>
    <ligand>
        <name>Mg(2+)</name>
        <dbReference type="ChEBI" id="CHEBI:18420"/>
        <label>1</label>
        <note>catalytic</note>
    </ligand>
</feature>
<dbReference type="PANTHER" id="PTHR43200:SF2">
    <property type="entry name" value="3'(2'),5'-BISPHOSPHATE NUCLEOTIDASE"/>
    <property type="match status" value="1"/>
</dbReference>
<dbReference type="EMBL" id="JAULSV010000003">
    <property type="protein sequence ID" value="KAK0648970.1"/>
    <property type="molecule type" value="Genomic_DNA"/>
</dbReference>
<dbReference type="InterPro" id="IPR051090">
    <property type="entry name" value="Inositol_monoP_superfamily"/>
</dbReference>
<dbReference type="InterPro" id="IPR000760">
    <property type="entry name" value="Inositol_monophosphatase-like"/>
</dbReference>
<protein>
    <submittedName>
        <fullName evidence="7">Myo-inositol-1-monophosphatase</fullName>
    </submittedName>
</protein>
<comment type="caution">
    <text evidence="7">The sequence shown here is derived from an EMBL/GenBank/DDBJ whole genome shotgun (WGS) entry which is preliminary data.</text>
</comment>
<evidence type="ECO:0000256" key="6">
    <source>
        <dbReference type="PIRSR" id="PIRSR600760-2"/>
    </source>
</evidence>
<evidence type="ECO:0000256" key="1">
    <source>
        <dbReference type="ARBA" id="ARBA00001946"/>
    </source>
</evidence>
<dbReference type="Gene3D" id="3.40.190.80">
    <property type="match status" value="1"/>
</dbReference>
<accession>A0AA39YBQ1</accession>
<name>A0AA39YBQ1_9PEZI</name>
<dbReference type="InterPro" id="IPR020583">
    <property type="entry name" value="Inositol_monoP_metal-BS"/>
</dbReference>
<feature type="binding site" evidence="6">
    <location>
        <position position="75"/>
    </location>
    <ligand>
        <name>Mg(2+)</name>
        <dbReference type="ChEBI" id="CHEBI:18420"/>
        <label>1</label>
        <note>catalytic</note>
    </ligand>
</feature>
<dbReference type="Gene3D" id="3.30.540.10">
    <property type="entry name" value="Fructose-1,6-Bisphosphatase, subunit A, domain 1"/>
    <property type="match status" value="1"/>
</dbReference>
<dbReference type="Pfam" id="PF00459">
    <property type="entry name" value="Inositol_P"/>
    <property type="match status" value="1"/>
</dbReference>
<evidence type="ECO:0000313" key="8">
    <source>
        <dbReference type="Proteomes" id="UP001174936"/>
    </source>
</evidence>
<dbReference type="SUPFAM" id="SSF56655">
    <property type="entry name" value="Carbohydrate phosphatase"/>
    <property type="match status" value="1"/>
</dbReference>
<dbReference type="Proteomes" id="UP001174936">
    <property type="component" value="Unassembled WGS sequence"/>
</dbReference>
<proteinExistence type="inferred from homology"/>
<keyword evidence="4" id="KW-0378">Hydrolase</keyword>
<organism evidence="7 8">
    <name type="scientific">Cercophora newfieldiana</name>
    <dbReference type="NCBI Taxonomy" id="92897"/>
    <lineage>
        <taxon>Eukaryota</taxon>
        <taxon>Fungi</taxon>
        <taxon>Dikarya</taxon>
        <taxon>Ascomycota</taxon>
        <taxon>Pezizomycotina</taxon>
        <taxon>Sordariomycetes</taxon>
        <taxon>Sordariomycetidae</taxon>
        <taxon>Sordariales</taxon>
        <taxon>Lasiosphaeriaceae</taxon>
        <taxon>Cercophora</taxon>
    </lineage>
</organism>
<comment type="similarity">
    <text evidence="2">Belongs to the inositol monophosphatase superfamily.</text>
</comment>
<dbReference type="CDD" id="cd01517">
    <property type="entry name" value="PAP_phosphatase"/>
    <property type="match status" value="1"/>
</dbReference>
<keyword evidence="5 6" id="KW-0460">Magnesium</keyword>
<feature type="binding site" evidence="6">
    <location>
        <position position="305"/>
    </location>
    <ligand>
        <name>Mg(2+)</name>
        <dbReference type="ChEBI" id="CHEBI:18420"/>
        <label>1</label>
        <note>catalytic</note>
    </ligand>
</feature>
<keyword evidence="8" id="KW-1185">Reference proteome</keyword>
<evidence type="ECO:0000313" key="7">
    <source>
        <dbReference type="EMBL" id="KAK0648970.1"/>
    </source>
</evidence>
<dbReference type="PROSITE" id="PS00629">
    <property type="entry name" value="IMP_1"/>
    <property type="match status" value="1"/>
</dbReference>
<dbReference type="GO" id="GO:0000103">
    <property type="term" value="P:sulfate assimilation"/>
    <property type="evidence" value="ECO:0007669"/>
    <property type="project" value="TreeGrafter"/>
</dbReference>
<evidence type="ECO:0000256" key="3">
    <source>
        <dbReference type="ARBA" id="ARBA00022723"/>
    </source>
</evidence>
<gene>
    <name evidence="7" type="ORF">B0T16DRAFT_327250</name>
</gene>
<dbReference type="GO" id="GO:0046872">
    <property type="term" value="F:metal ion binding"/>
    <property type="evidence" value="ECO:0007669"/>
    <property type="project" value="UniProtKB-KW"/>
</dbReference>